<dbReference type="GO" id="GO:0051287">
    <property type="term" value="F:NAD binding"/>
    <property type="evidence" value="ECO:0007669"/>
    <property type="project" value="InterPro"/>
</dbReference>
<dbReference type="PANTHER" id="PTHR43333">
    <property type="entry name" value="2-HACID_DH_C DOMAIN-CONTAINING PROTEIN"/>
    <property type="match status" value="1"/>
</dbReference>
<evidence type="ECO:0000256" key="2">
    <source>
        <dbReference type="ARBA" id="ARBA00023027"/>
    </source>
</evidence>
<dbReference type="Pfam" id="PF02826">
    <property type="entry name" value="2-Hacid_dh_C"/>
    <property type="match status" value="1"/>
</dbReference>
<evidence type="ECO:0000256" key="1">
    <source>
        <dbReference type="ARBA" id="ARBA00023002"/>
    </source>
</evidence>
<dbReference type="PANTHER" id="PTHR43333:SF1">
    <property type="entry name" value="D-ISOMER SPECIFIC 2-HYDROXYACID DEHYDROGENASE NAD-BINDING DOMAIN-CONTAINING PROTEIN"/>
    <property type="match status" value="1"/>
</dbReference>
<dbReference type="Gene3D" id="3.40.50.720">
    <property type="entry name" value="NAD(P)-binding Rossmann-like Domain"/>
    <property type="match status" value="2"/>
</dbReference>
<dbReference type="AlphaFoldDB" id="A0A366HL65"/>
<gene>
    <name evidence="4" type="ORF">DES53_10588</name>
</gene>
<keyword evidence="2" id="KW-0520">NAD</keyword>
<evidence type="ECO:0000259" key="3">
    <source>
        <dbReference type="Pfam" id="PF02826"/>
    </source>
</evidence>
<evidence type="ECO:0000313" key="5">
    <source>
        <dbReference type="Proteomes" id="UP000253426"/>
    </source>
</evidence>
<accession>A0A366HL65</accession>
<protein>
    <submittedName>
        <fullName evidence="4">Phosphoglycerate dehydrogenase-like enzyme</fullName>
    </submittedName>
</protein>
<keyword evidence="1" id="KW-0560">Oxidoreductase</keyword>
<evidence type="ECO:0000313" key="4">
    <source>
        <dbReference type="EMBL" id="RBP43689.1"/>
    </source>
</evidence>
<dbReference type="InterPro" id="IPR006140">
    <property type="entry name" value="D-isomer_DH_NAD-bd"/>
</dbReference>
<dbReference type="EMBL" id="QNRR01000005">
    <property type="protein sequence ID" value="RBP43689.1"/>
    <property type="molecule type" value="Genomic_DNA"/>
</dbReference>
<dbReference type="Proteomes" id="UP000253426">
    <property type="component" value="Unassembled WGS sequence"/>
</dbReference>
<dbReference type="CDD" id="cd05300">
    <property type="entry name" value="2-Hacid_dh_1"/>
    <property type="match status" value="1"/>
</dbReference>
<dbReference type="InterPro" id="IPR036291">
    <property type="entry name" value="NAD(P)-bd_dom_sf"/>
</dbReference>
<sequence length="330" mass="36002">MSPPDLPATLNVFTDIQVEPALLERLRTGIEPHRLLVPSAGGTSVLEDAPIDAQLAEAHIALGQPAVAGVLGSKNLRWLQVSTASITRYDTPEFRSGVGEKQLVVTNSSPVYDQACAEHLLAFMLAQARQLPRALATVTPSGTDTWYQLRASCRLLRGQTVLIVGYGSIAEKLVGMLAPFAMRVRAVRREPRGTESVNVLTPDQIYPALATADHVINILPDSESTRDFFSTKEFAVMKHGATFYNIGRGTTVDQNALAQALQEGLLSAAWLDVTEPEPLPADHPLFALENCHITPHTGGGQKDDMRDMVEHFLENFARFLKGDELLSRVM</sequence>
<organism evidence="4 5">
    <name type="scientific">Roseimicrobium gellanilyticum</name>
    <dbReference type="NCBI Taxonomy" id="748857"/>
    <lineage>
        <taxon>Bacteria</taxon>
        <taxon>Pseudomonadati</taxon>
        <taxon>Verrucomicrobiota</taxon>
        <taxon>Verrucomicrobiia</taxon>
        <taxon>Verrucomicrobiales</taxon>
        <taxon>Verrucomicrobiaceae</taxon>
        <taxon>Roseimicrobium</taxon>
    </lineage>
</organism>
<keyword evidence="5" id="KW-1185">Reference proteome</keyword>
<name>A0A366HL65_9BACT</name>
<comment type="caution">
    <text evidence="4">The sequence shown here is derived from an EMBL/GenBank/DDBJ whole genome shotgun (WGS) entry which is preliminary data.</text>
</comment>
<reference evidence="4 5" key="1">
    <citation type="submission" date="2018-06" db="EMBL/GenBank/DDBJ databases">
        <title>Genomic Encyclopedia of Type Strains, Phase IV (KMG-IV): sequencing the most valuable type-strain genomes for metagenomic binning, comparative biology and taxonomic classification.</title>
        <authorList>
            <person name="Goeker M."/>
        </authorList>
    </citation>
    <scope>NUCLEOTIDE SEQUENCE [LARGE SCALE GENOMIC DNA]</scope>
    <source>
        <strain evidence="4 5">DSM 25532</strain>
    </source>
</reference>
<feature type="domain" description="D-isomer specific 2-hydroxyacid dehydrogenase NAD-binding" evidence="3">
    <location>
        <begin position="121"/>
        <end position="298"/>
    </location>
</feature>
<dbReference type="RefSeq" id="WP_113959173.1">
    <property type="nucleotide sequence ID" value="NZ_QNRR01000005.1"/>
</dbReference>
<proteinExistence type="predicted"/>
<dbReference type="OrthoDB" id="9805416at2"/>
<dbReference type="GO" id="GO:0016491">
    <property type="term" value="F:oxidoreductase activity"/>
    <property type="evidence" value="ECO:0007669"/>
    <property type="project" value="UniProtKB-KW"/>
</dbReference>
<dbReference type="SUPFAM" id="SSF51735">
    <property type="entry name" value="NAD(P)-binding Rossmann-fold domains"/>
    <property type="match status" value="1"/>
</dbReference>